<dbReference type="SUPFAM" id="SSF81296">
    <property type="entry name" value="E set domains"/>
    <property type="match status" value="3"/>
</dbReference>
<dbReference type="Pfam" id="PF25564">
    <property type="entry name" value="DUF7933"/>
    <property type="match status" value="1"/>
</dbReference>
<dbReference type="InterPro" id="IPR014756">
    <property type="entry name" value="Ig_E-set"/>
</dbReference>
<dbReference type="Proteomes" id="UP001315278">
    <property type="component" value="Unassembled WGS sequence"/>
</dbReference>
<accession>A0ABS5FE91</accession>
<dbReference type="InterPro" id="IPR057693">
    <property type="entry name" value="DUF7933"/>
</dbReference>
<name>A0ABS5FE91_9BRAD</name>
<dbReference type="SMART" id="SM00429">
    <property type="entry name" value="IPT"/>
    <property type="match status" value="3"/>
</dbReference>
<dbReference type="Gene3D" id="2.40.128.130">
    <property type="entry name" value="Autotransporter beta-domain"/>
    <property type="match status" value="1"/>
</dbReference>
<dbReference type="Pfam" id="PF01833">
    <property type="entry name" value="TIG"/>
    <property type="match status" value="3"/>
</dbReference>
<evidence type="ECO:0000259" key="1">
    <source>
        <dbReference type="PROSITE" id="PS51208"/>
    </source>
</evidence>
<dbReference type="SMART" id="SM00869">
    <property type="entry name" value="Autotransporter"/>
    <property type="match status" value="1"/>
</dbReference>
<dbReference type="InterPro" id="IPR013783">
    <property type="entry name" value="Ig-like_fold"/>
</dbReference>
<sequence length="927" mass="93040">MYYAWKIGTAADTSFLINVTNLPQVPSAPSIAATFSPTPIKISQTSTLTLTITNTNASTSLAGVAVAPSALPADLSASGLNATCTSGVNGTATYDPGTRQISYSGGTLAAGTSATCTITATISAKRAWYYQYTTGAVSSSSPATTGTTATTNDVAVAPPPPAVTSISPASGPLAGGTTVTISGTNLDNMISVQFGSQSTYDYTVNSATSITAVAPPGTGTVDVHVFTVGGWSVTSAADQFTYADAPIVNSISSTSGPVSGGTSVTITGANLTGATAVKFGATAATSFTVNSATSITAISPAGTGTVDVAVTTAAGTSAVSAVDKFTYTAASSVTSISPAVASISPASGPTTGGTSVTITGTNFAGVSAVKFGATSATSFTVDSATSITAVSPAGAGAVDIVVTTPNGTSAVSAGDRFTYQAIATSVALASSVNPSSFGRPITFNATVTGSGGTPAGTVTFKDAGAAIGTATLSAGIASFTITKLAVGTHAITASYGGSAIFAASTSPALNQTVNIPSDSVKLHQLQVSVTKIVAQNSGQAISSAIDQAIDEGFADNWIFATPGQTGVRFNFAADPYAENADHGDAPSTSAGTGRGGSILGIGIDNAYGPGTASDSNSGGRTVGNPSKRVNDAFAAIDQEMPRKAPPKKYQEPKDWLFWVDVRGAGLNRLTSAQTAAGLTTSAAPLFGLQVNALAGLTYRMRPNFLVGVIGGYENFNYTEQDINGKLTGDGWTIGSYMGWKITPSLRYDAAVTYSGIGYNGVAGTAQGNFSGERWMVSTGLTGTYKAWGLIFEPSAKVYALWEHEGAYVDSLGTAQGNHDFSTGRASGGLKVAYPFAWTDSIELAPYAGIYGDYYFNQDNAAAIVLGGGVPLASTPLLQGWSARATAGLNAKLESGAMVGVGAEFGGIGSDFQTWTVKAKGQLPFSAQ</sequence>
<dbReference type="InterPro" id="IPR032109">
    <property type="entry name" value="Big_3_5"/>
</dbReference>
<dbReference type="PANTHER" id="PTHR22625:SF70">
    <property type="entry name" value="PLEXIN A, ISOFORM A"/>
    <property type="match status" value="1"/>
</dbReference>
<dbReference type="InterPro" id="IPR036709">
    <property type="entry name" value="Autotransporte_beta_dom_sf"/>
</dbReference>
<gene>
    <name evidence="2" type="ORF">JQ615_06975</name>
</gene>
<dbReference type="PANTHER" id="PTHR22625">
    <property type="entry name" value="PLEXIN"/>
    <property type="match status" value="1"/>
</dbReference>
<dbReference type="RefSeq" id="WP_212492133.1">
    <property type="nucleotide sequence ID" value="NZ_JAFCJH010000005.1"/>
</dbReference>
<dbReference type="PROSITE" id="PS51208">
    <property type="entry name" value="AUTOTRANSPORTER"/>
    <property type="match status" value="1"/>
</dbReference>
<protein>
    <submittedName>
        <fullName evidence="2">IPT/TIG domain-containing protein</fullName>
    </submittedName>
</protein>
<feature type="domain" description="Autotransporter" evidence="1">
    <location>
        <begin position="650"/>
        <end position="924"/>
    </location>
</feature>
<dbReference type="EMBL" id="JAFCJH010000005">
    <property type="protein sequence ID" value="MBR0795123.1"/>
    <property type="molecule type" value="Genomic_DNA"/>
</dbReference>
<dbReference type="InterPro" id="IPR031148">
    <property type="entry name" value="Plexin"/>
</dbReference>
<reference evidence="3" key="1">
    <citation type="journal article" date="2021" name="ISME J.">
        <title>Evolutionary origin and ecological implication of a unique nif island in free-living Bradyrhizobium lineages.</title>
        <authorList>
            <person name="Tao J."/>
        </authorList>
    </citation>
    <scope>NUCLEOTIDE SEQUENCE [LARGE SCALE GENOMIC DNA]</scope>
    <source>
        <strain evidence="3">SZCCT0434</strain>
    </source>
</reference>
<evidence type="ECO:0000313" key="3">
    <source>
        <dbReference type="Proteomes" id="UP001315278"/>
    </source>
</evidence>
<dbReference type="Pfam" id="PF16640">
    <property type="entry name" value="Big_3_5"/>
    <property type="match status" value="1"/>
</dbReference>
<keyword evidence="3" id="KW-1185">Reference proteome</keyword>
<proteinExistence type="predicted"/>
<evidence type="ECO:0000313" key="2">
    <source>
        <dbReference type="EMBL" id="MBR0795123.1"/>
    </source>
</evidence>
<dbReference type="SUPFAM" id="SSF103515">
    <property type="entry name" value="Autotransporter"/>
    <property type="match status" value="1"/>
</dbReference>
<dbReference type="CDD" id="cd00102">
    <property type="entry name" value="IPT"/>
    <property type="match status" value="3"/>
</dbReference>
<dbReference type="Gene3D" id="2.60.40.10">
    <property type="entry name" value="Immunoglobulins"/>
    <property type="match status" value="4"/>
</dbReference>
<dbReference type="Pfam" id="PF03797">
    <property type="entry name" value="Autotransporter"/>
    <property type="match status" value="1"/>
</dbReference>
<organism evidence="2 3">
    <name type="scientific">Bradyrhizobium jicamae</name>
    <dbReference type="NCBI Taxonomy" id="280332"/>
    <lineage>
        <taxon>Bacteria</taxon>
        <taxon>Pseudomonadati</taxon>
        <taxon>Pseudomonadota</taxon>
        <taxon>Alphaproteobacteria</taxon>
        <taxon>Hyphomicrobiales</taxon>
        <taxon>Nitrobacteraceae</taxon>
        <taxon>Bradyrhizobium</taxon>
    </lineage>
</organism>
<comment type="caution">
    <text evidence="2">The sequence shown here is derived from an EMBL/GenBank/DDBJ whole genome shotgun (WGS) entry which is preliminary data.</text>
</comment>
<dbReference type="InterPro" id="IPR002909">
    <property type="entry name" value="IPT_dom"/>
</dbReference>
<dbReference type="InterPro" id="IPR005546">
    <property type="entry name" value="Autotransporte_beta"/>
</dbReference>